<dbReference type="Proteomes" id="UP000005850">
    <property type="component" value="Chromosome"/>
</dbReference>
<dbReference type="RefSeq" id="WP_003338661.1">
    <property type="nucleotide sequence ID" value="NZ_CP007806.1"/>
</dbReference>
<evidence type="ECO:0000313" key="2">
    <source>
        <dbReference type="Proteomes" id="UP000005850"/>
    </source>
</evidence>
<protein>
    <submittedName>
        <fullName evidence="1">Uncharacterized protein</fullName>
    </submittedName>
</protein>
<keyword evidence="2" id="KW-1185">Reference proteome</keyword>
<gene>
    <name evidence="1" type="ORF">BRLA_c038770</name>
</gene>
<reference evidence="1 2" key="1">
    <citation type="journal article" date="2011" name="J. Bacteriol.">
        <title>Genome sequence of Brevibacillus laterosporus LMG 15441, a pathogen of invertebrates.</title>
        <authorList>
            <person name="Djukic M."/>
            <person name="Poehlein A."/>
            <person name="Thurmer A."/>
            <person name="Daniel R."/>
        </authorList>
    </citation>
    <scope>NUCLEOTIDE SEQUENCE [LARGE SCALE GENOMIC DNA]</scope>
    <source>
        <strain evidence="1 2">LMG 15441</strain>
    </source>
</reference>
<dbReference type="HOGENOM" id="CLU_1977341_0_0_9"/>
<name>A0A075RFV7_BRELA</name>
<dbReference type="EMBL" id="CP007806">
    <property type="protein sequence ID" value="AIG28160.1"/>
    <property type="molecule type" value="Genomic_DNA"/>
</dbReference>
<accession>A0A075RFV7</accession>
<dbReference type="KEGG" id="blr:BRLA_c038770"/>
<evidence type="ECO:0000313" key="1">
    <source>
        <dbReference type="EMBL" id="AIG28160.1"/>
    </source>
</evidence>
<sequence>MPIVGWTFSYNVNTDLFKPIRMDYKSFSVDGTRSTVIRLVKNATLEGTPVFTDVCTDTSVMEFDTDCTTVADRKIVLLIARGRVDSRQLVLGVIDIELSPDESLTILAASAASSEVSIAVSWQEMY</sequence>
<proteinExistence type="predicted"/>
<organism evidence="1 2">
    <name type="scientific">Brevibacillus laterosporus LMG 15441</name>
    <dbReference type="NCBI Taxonomy" id="1042163"/>
    <lineage>
        <taxon>Bacteria</taxon>
        <taxon>Bacillati</taxon>
        <taxon>Bacillota</taxon>
        <taxon>Bacilli</taxon>
        <taxon>Bacillales</taxon>
        <taxon>Paenibacillaceae</taxon>
        <taxon>Brevibacillus</taxon>
    </lineage>
</organism>
<dbReference type="AlphaFoldDB" id="A0A075RFV7"/>